<sequence length="41" mass="4780">MSFIWRMKDNLGLWRLYFVLHGADERHLGSVMSLICPSLGE</sequence>
<accession>A0A133KIY2</accession>
<dbReference type="AlphaFoldDB" id="A0A133KIY2"/>
<organism evidence="1 2">
    <name type="scientific">Heyndrickxia coagulans</name>
    <name type="common">Weizmannia coagulans</name>
    <dbReference type="NCBI Taxonomy" id="1398"/>
    <lineage>
        <taxon>Bacteria</taxon>
        <taxon>Bacillati</taxon>
        <taxon>Bacillota</taxon>
        <taxon>Bacilli</taxon>
        <taxon>Bacillales</taxon>
        <taxon>Bacillaceae</taxon>
        <taxon>Heyndrickxia</taxon>
    </lineage>
</organism>
<dbReference type="EMBL" id="LRPN01000118">
    <property type="protein sequence ID" value="KWZ79420.1"/>
    <property type="molecule type" value="Genomic_DNA"/>
</dbReference>
<comment type="caution">
    <text evidence="1">The sequence shown here is derived from an EMBL/GenBank/DDBJ whole genome shotgun (WGS) entry which is preliminary data.</text>
</comment>
<name>A0A133KIY2_HEYCO</name>
<evidence type="ECO:0000313" key="2">
    <source>
        <dbReference type="Proteomes" id="UP000070376"/>
    </source>
</evidence>
<dbReference type="Proteomes" id="UP000070376">
    <property type="component" value="Unassembled WGS sequence"/>
</dbReference>
<proteinExistence type="predicted"/>
<reference evidence="2" key="1">
    <citation type="submission" date="2016-01" db="EMBL/GenBank/DDBJ databases">
        <authorList>
            <person name="Mitreva M."/>
            <person name="Pepin K.H."/>
            <person name="Mihindukulasuriya K.A."/>
            <person name="Fulton R."/>
            <person name="Fronick C."/>
            <person name="O'Laughlin M."/>
            <person name="Miner T."/>
            <person name="Herter B."/>
            <person name="Rosa B.A."/>
            <person name="Cordes M."/>
            <person name="Tomlinson C."/>
            <person name="Wollam A."/>
            <person name="Palsikar V.B."/>
            <person name="Mardis E.R."/>
            <person name="Wilson R.K."/>
        </authorList>
    </citation>
    <scope>NUCLEOTIDE SEQUENCE [LARGE SCALE GENOMIC DNA]</scope>
    <source>
        <strain evidence="2">GED7749B</strain>
    </source>
</reference>
<evidence type="ECO:0000313" key="1">
    <source>
        <dbReference type="EMBL" id="KWZ79420.1"/>
    </source>
</evidence>
<protein>
    <submittedName>
        <fullName evidence="1">Uncharacterized protein</fullName>
    </submittedName>
</protein>
<gene>
    <name evidence="1" type="ORF">HMPREF3213_02766</name>
</gene>
<dbReference type="PATRIC" id="fig|1398.22.peg.2775"/>